<dbReference type="EMBL" id="KN822067">
    <property type="protein sequence ID" value="KIM59973.1"/>
    <property type="molecule type" value="Genomic_DNA"/>
</dbReference>
<reference evidence="2" key="2">
    <citation type="submission" date="2015-01" db="EMBL/GenBank/DDBJ databases">
        <title>Evolutionary Origins and Diversification of the Mycorrhizal Mutualists.</title>
        <authorList>
            <consortium name="DOE Joint Genome Institute"/>
            <consortium name="Mycorrhizal Genomics Consortium"/>
            <person name="Kohler A."/>
            <person name="Kuo A."/>
            <person name="Nagy L.G."/>
            <person name="Floudas D."/>
            <person name="Copeland A."/>
            <person name="Barry K.W."/>
            <person name="Cichocki N."/>
            <person name="Veneault-Fourrey C."/>
            <person name="LaButti K."/>
            <person name="Lindquist E.A."/>
            <person name="Lipzen A."/>
            <person name="Lundell T."/>
            <person name="Morin E."/>
            <person name="Murat C."/>
            <person name="Riley R."/>
            <person name="Ohm R."/>
            <person name="Sun H."/>
            <person name="Tunlid A."/>
            <person name="Henrissat B."/>
            <person name="Grigoriev I.V."/>
            <person name="Hibbett D.S."/>
            <person name="Martin F."/>
        </authorList>
    </citation>
    <scope>NUCLEOTIDE SEQUENCE [LARGE SCALE GENOMIC DNA]</scope>
    <source>
        <strain evidence="2">Foug A</strain>
    </source>
</reference>
<evidence type="ECO:0000313" key="2">
    <source>
        <dbReference type="Proteomes" id="UP000053989"/>
    </source>
</evidence>
<sequence length="181" mass="20627">MNRQHKTYRRPSNIPPSYTLQGAVGNTYTHPEVYSSAHFRYRVMLKFYNSHFPLSTSLTTATFIVLVNGKGAMSQSAAKPCLSIMRKRMVLQIWDARKMLHAFGTNAKGRCRDIILCAIRVSITSPTQGNDTTQSKHSRTRCISLLHCNILQLLMISSLFCSDLVQVMSEFELSYTQHFQM</sequence>
<dbReference type="InParanoid" id="A0A0C2ZDX6"/>
<proteinExistence type="predicted"/>
<dbReference type="Proteomes" id="UP000053989">
    <property type="component" value="Unassembled WGS sequence"/>
</dbReference>
<organism evidence="1 2">
    <name type="scientific">Scleroderma citrinum Foug A</name>
    <dbReference type="NCBI Taxonomy" id="1036808"/>
    <lineage>
        <taxon>Eukaryota</taxon>
        <taxon>Fungi</taxon>
        <taxon>Dikarya</taxon>
        <taxon>Basidiomycota</taxon>
        <taxon>Agaricomycotina</taxon>
        <taxon>Agaricomycetes</taxon>
        <taxon>Agaricomycetidae</taxon>
        <taxon>Boletales</taxon>
        <taxon>Sclerodermatineae</taxon>
        <taxon>Sclerodermataceae</taxon>
        <taxon>Scleroderma</taxon>
    </lineage>
</organism>
<dbReference type="AlphaFoldDB" id="A0A0C2ZDX6"/>
<dbReference type="HOGENOM" id="CLU_1489851_0_0_1"/>
<name>A0A0C2ZDX6_9AGAM</name>
<gene>
    <name evidence="1" type="ORF">SCLCIDRAFT_1217225</name>
</gene>
<protein>
    <submittedName>
        <fullName evidence="1">Uncharacterized protein</fullName>
    </submittedName>
</protein>
<keyword evidence="2" id="KW-1185">Reference proteome</keyword>
<accession>A0A0C2ZDX6</accession>
<evidence type="ECO:0000313" key="1">
    <source>
        <dbReference type="EMBL" id="KIM59973.1"/>
    </source>
</evidence>
<reference evidence="1 2" key="1">
    <citation type="submission" date="2014-04" db="EMBL/GenBank/DDBJ databases">
        <authorList>
            <consortium name="DOE Joint Genome Institute"/>
            <person name="Kuo A."/>
            <person name="Kohler A."/>
            <person name="Nagy L.G."/>
            <person name="Floudas D."/>
            <person name="Copeland A."/>
            <person name="Barry K.W."/>
            <person name="Cichocki N."/>
            <person name="Veneault-Fourrey C."/>
            <person name="LaButti K."/>
            <person name="Lindquist E.A."/>
            <person name="Lipzen A."/>
            <person name="Lundell T."/>
            <person name="Morin E."/>
            <person name="Murat C."/>
            <person name="Sun H."/>
            <person name="Tunlid A."/>
            <person name="Henrissat B."/>
            <person name="Grigoriev I.V."/>
            <person name="Hibbett D.S."/>
            <person name="Martin F."/>
            <person name="Nordberg H.P."/>
            <person name="Cantor M.N."/>
            <person name="Hua S.X."/>
        </authorList>
    </citation>
    <scope>NUCLEOTIDE SEQUENCE [LARGE SCALE GENOMIC DNA]</scope>
    <source>
        <strain evidence="1 2">Foug A</strain>
    </source>
</reference>